<protein>
    <submittedName>
        <fullName evidence="2">Uncharacterized protein</fullName>
    </submittedName>
</protein>
<accession>A0AAD5R8P0</accession>
<evidence type="ECO:0000313" key="3">
    <source>
        <dbReference type="Proteomes" id="UP001196413"/>
    </source>
</evidence>
<name>A0AAD5R8P0_PARTN</name>
<gene>
    <name evidence="2" type="ORF">KIN20_033587</name>
</gene>
<proteinExistence type="predicted"/>
<feature type="region of interest" description="Disordered" evidence="1">
    <location>
        <begin position="1"/>
        <end position="28"/>
    </location>
</feature>
<dbReference type="Proteomes" id="UP001196413">
    <property type="component" value="Unassembled WGS sequence"/>
</dbReference>
<organism evidence="2 3">
    <name type="scientific">Parelaphostrongylus tenuis</name>
    <name type="common">Meningeal worm</name>
    <dbReference type="NCBI Taxonomy" id="148309"/>
    <lineage>
        <taxon>Eukaryota</taxon>
        <taxon>Metazoa</taxon>
        <taxon>Ecdysozoa</taxon>
        <taxon>Nematoda</taxon>
        <taxon>Chromadorea</taxon>
        <taxon>Rhabditida</taxon>
        <taxon>Rhabditina</taxon>
        <taxon>Rhabditomorpha</taxon>
        <taxon>Strongyloidea</taxon>
        <taxon>Metastrongylidae</taxon>
        <taxon>Parelaphostrongylus</taxon>
    </lineage>
</organism>
<comment type="caution">
    <text evidence="2">The sequence shown here is derived from an EMBL/GenBank/DDBJ whole genome shotgun (WGS) entry which is preliminary data.</text>
</comment>
<evidence type="ECO:0000256" key="1">
    <source>
        <dbReference type="SAM" id="MobiDB-lite"/>
    </source>
</evidence>
<evidence type="ECO:0000313" key="2">
    <source>
        <dbReference type="EMBL" id="KAJ1371604.1"/>
    </source>
</evidence>
<keyword evidence="3" id="KW-1185">Reference proteome</keyword>
<sequence>MVLHSSDASLKKAGLERDEEEDPQRERSTVDVETIYRLRGRRMRRSVSRTKSTRLKNKFLNTREKFGLYTCFTQLLQNLLNDRFWKRIVTLDEM</sequence>
<dbReference type="EMBL" id="JAHQIW010007009">
    <property type="protein sequence ID" value="KAJ1371604.1"/>
    <property type="molecule type" value="Genomic_DNA"/>
</dbReference>
<reference evidence="2" key="1">
    <citation type="submission" date="2021-06" db="EMBL/GenBank/DDBJ databases">
        <title>Parelaphostrongylus tenuis whole genome reference sequence.</title>
        <authorList>
            <person name="Garwood T.J."/>
            <person name="Larsen P.A."/>
            <person name="Fountain-Jones N.M."/>
            <person name="Garbe J.R."/>
            <person name="Macchietto M.G."/>
            <person name="Kania S.A."/>
            <person name="Gerhold R.W."/>
            <person name="Richards J.E."/>
            <person name="Wolf T.M."/>
        </authorList>
    </citation>
    <scope>NUCLEOTIDE SEQUENCE</scope>
    <source>
        <strain evidence="2">MNPRO001-30</strain>
        <tissue evidence="2">Meninges</tissue>
    </source>
</reference>
<dbReference type="AlphaFoldDB" id="A0AAD5R8P0"/>